<dbReference type="AlphaFoldDB" id="A0A158IJR6"/>
<reference evidence="1" key="1">
    <citation type="submission" date="2016-01" db="EMBL/GenBank/DDBJ databases">
        <authorList>
            <person name="Peeters C."/>
        </authorList>
    </citation>
    <scope>NUCLEOTIDE SEQUENCE [LARGE SCALE GENOMIC DNA]</scope>
    <source>
        <strain evidence="1">LMG 22937</strain>
    </source>
</reference>
<dbReference type="InterPro" id="IPR010856">
    <property type="entry name" value="Gig2-like"/>
</dbReference>
<dbReference type="Proteomes" id="UP000054925">
    <property type="component" value="Unassembled WGS sequence"/>
</dbReference>
<dbReference type="PANTHER" id="PTHR30613">
    <property type="entry name" value="UNCHARACTERIZED PROTEIN YBIU-RELATED"/>
    <property type="match status" value="1"/>
</dbReference>
<organism evidence="1 2">
    <name type="scientific">Caballeronia terrestris</name>
    <dbReference type="NCBI Taxonomy" id="1226301"/>
    <lineage>
        <taxon>Bacteria</taxon>
        <taxon>Pseudomonadati</taxon>
        <taxon>Pseudomonadota</taxon>
        <taxon>Betaproteobacteria</taxon>
        <taxon>Burkholderiales</taxon>
        <taxon>Burkholderiaceae</taxon>
        <taxon>Caballeronia</taxon>
    </lineage>
</organism>
<evidence type="ECO:0000313" key="1">
    <source>
        <dbReference type="EMBL" id="SAL56747.1"/>
    </source>
</evidence>
<keyword evidence="2" id="KW-1185">Reference proteome</keyword>
<sequence>MTASYHSGALRAKTFQSWTALTPQGPGDGTLQFVPIANAMVYVLPRALQDEVADDDLCGALPGRALSIEPQWHGPLHEALSSIPNMQAGDTVFWHSDVIHAVEDAHRGTGYSNVMYISAAPACAKNDEYLKRQLPTLLNGRSPPDFPADNFETDFVGRAGEASLTELGKDQLGFTL</sequence>
<dbReference type="SUPFAM" id="SSF51197">
    <property type="entry name" value="Clavaminate synthase-like"/>
    <property type="match status" value="1"/>
</dbReference>
<name>A0A158IJR6_9BURK</name>
<dbReference type="PANTHER" id="PTHR30613:SF1">
    <property type="entry name" value="DUF1479 DOMAIN PROTEIN (AFU_ORTHOLOGUE AFUA_5G09280)"/>
    <property type="match status" value="1"/>
</dbReference>
<comment type="caution">
    <text evidence="1">The sequence shown here is derived from an EMBL/GenBank/DDBJ whole genome shotgun (WGS) entry which is preliminary data.</text>
</comment>
<dbReference type="Pfam" id="PF07350">
    <property type="entry name" value="Gig2-like"/>
    <property type="match status" value="1"/>
</dbReference>
<dbReference type="Gene3D" id="2.60.120.330">
    <property type="entry name" value="B-lactam Antibiotic, Isopenicillin N Synthase, Chain"/>
    <property type="match status" value="1"/>
</dbReference>
<dbReference type="InterPro" id="IPR027443">
    <property type="entry name" value="IPNS-like_sf"/>
</dbReference>
<evidence type="ECO:0000313" key="2">
    <source>
        <dbReference type="Proteomes" id="UP000054925"/>
    </source>
</evidence>
<keyword evidence="1" id="KW-0560">Oxidoreductase</keyword>
<proteinExistence type="predicted"/>
<protein>
    <submittedName>
        <fullName evidence="1">Dioxygenase</fullName>
    </submittedName>
</protein>
<dbReference type="EMBL" id="FCOL02000012">
    <property type="protein sequence ID" value="SAL56747.1"/>
    <property type="molecule type" value="Genomic_DNA"/>
</dbReference>
<accession>A0A158IJR6</accession>
<keyword evidence="1" id="KW-0223">Dioxygenase</keyword>
<dbReference type="GO" id="GO:0051213">
    <property type="term" value="F:dioxygenase activity"/>
    <property type="evidence" value="ECO:0007669"/>
    <property type="project" value="UniProtKB-KW"/>
</dbReference>
<gene>
    <name evidence="1" type="ORF">AWB67_02563</name>
</gene>